<evidence type="ECO:0000313" key="4">
    <source>
        <dbReference type="EMBL" id="CAF4745100.1"/>
    </source>
</evidence>
<dbReference type="Gene3D" id="3.40.50.1820">
    <property type="entry name" value="alpha/beta hydrolase"/>
    <property type="match status" value="1"/>
</dbReference>
<dbReference type="InterPro" id="IPR029058">
    <property type="entry name" value="AB_hydrolase_fold"/>
</dbReference>
<protein>
    <recommendedName>
        <fullName evidence="3">Carboxylesterase type B domain-containing protein</fullName>
    </recommendedName>
</protein>
<comment type="caution">
    <text evidence="4">The sequence shown here is derived from an EMBL/GenBank/DDBJ whole genome shotgun (WGS) entry which is preliminary data.</text>
</comment>
<keyword evidence="5" id="KW-1185">Reference proteome</keyword>
<dbReference type="SUPFAM" id="SSF53474">
    <property type="entry name" value="alpha/beta-Hydrolases"/>
    <property type="match status" value="1"/>
</dbReference>
<organism evidence="4 5">
    <name type="scientific">Pieris macdunnoughi</name>
    <dbReference type="NCBI Taxonomy" id="345717"/>
    <lineage>
        <taxon>Eukaryota</taxon>
        <taxon>Metazoa</taxon>
        <taxon>Ecdysozoa</taxon>
        <taxon>Arthropoda</taxon>
        <taxon>Hexapoda</taxon>
        <taxon>Insecta</taxon>
        <taxon>Pterygota</taxon>
        <taxon>Neoptera</taxon>
        <taxon>Endopterygota</taxon>
        <taxon>Lepidoptera</taxon>
        <taxon>Glossata</taxon>
        <taxon>Ditrysia</taxon>
        <taxon>Papilionoidea</taxon>
        <taxon>Pieridae</taxon>
        <taxon>Pierinae</taxon>
        <taxon>Pieris</taxon>
    </lineage>
</organism>
<dbReference type="InterPro" id="IPR050309">
    <property type="entry name" value="Type-B_Carboxylest/Lipase"/>
</dbReference>
<dbReference type="Proteomes" id="UP000663880">
    <property type="component" value="Unassembled WGS sequence"/>
</dbReference>
<evidence type="ECO:0000313" key="5">
    <source>
        <dbReference type="Proteomes" id="UP000663880"/>
    </source>
</evidence>
<dbReference type="EMBL" id="CAJOBZ010000001">
    <property type="protein sequence ID" value="CAF4745100.1"/>
    <property type="molecule type" value="Genomic_DNA"/>
</dbReference>
<feature type="signal peptide" evidence="2">
    <location>
        <begin position="1"/>
        <end position="17"/>
    </location>
</feature>
<evidence type="ECO:0000259" key="3">
    <source>
        <dbReference type="Pfam" id="PF00135"/>
    </source>
</evidence>
<gene>
    <name evidence="4" type="ORF">PMACD_LOCUS290</name>
</gene>
<keyword evidence="2" id="KW-0732">Signal</keyword>
<dbReference type="PANTHER" id="PTHR11559">
    <property type="entry name" value="CARBOXYLESTERASE"/>
    <property type="match status" value="1"/>
</dbReference>
<name>A0A821L442_9NEOP</name>
<accession>A0A821L442</accession>
<feature type="domain" description="Carboxylesterase type B" evidence="3">
    <location>
        <begin position="20"/>
        <end position="544"/>
    </location>
</feature>
<reference evidence="4" key="1">
    <citation type="submission" date="2021-02" db="EMBL/GenBank/DDBJ databases">
        <authorList>
            <person name="Steward A R."/>
        </authorList>
    </citation>
    <scope>NUCLEOTIDE SEQUENCE</scope>
</reference>
<proteinExistence type="predicted"/>
<dbReference type="Pfam" id="PF00135">
    <property type="entry name" value="COesterase"/>
    <property type="match status" value="1"/>
</dbReference>
<dbReference type="InterPro" id="IPR002018">
    <property type="entry name" value="CarbesteraseB"/>
</dbReference>
<keyword evidence="1" id="KW-0325">Glycoprotein</keyword>
<evidence type="ECO:0000256" key="2">
    <source>
        <dbReference type="SAM" id="SignalP"/>
    </source>
</evidence>
<evidence type="ECO:0000256" key="1">
    <source>
        <dbReference type="ARBA" id="ARBA00023180"/>
    </source>
</evidence>
<dbReference type="AlphaFoldDB" id="A0A821L442"/>
<sequence length="565" mass="64701">MLRLFILFLCQLFATHCRVEVKLKQGVILGTTEVSVFNGRTFYAFYGVPYAQAPVGKLRFKNPVALEKSTKVFDATTEYRGACAQQHIVHKHGTYGFEDCLHLNIYTPYLPIYELRTEKAVIVWIHGYAFTSGFSHIHGGDFLIDNDVILVTLTHRISVFGFLKLNDTDNHTNMGLKDIVMGLKWIKKNIGQFGGNKDRLTVMASGSAATFISLLMMTKFRKLFSKVILQSGSIYSSSLFQGDPALERMKLEMALQAAGKNLAKASANDLVAHTANIYNNKNILNVQRPLIPFMPIQESESKRYLISKHTLPGITNLQRLTEMPIMLGFSSQESITEVLPFIHNPQYMESLKPLKFMVPFLNTCKYKYGSKKYKEVGDLILNHYFKGGINENSLQNLLKYVTDLHKYPIYKFVQAYLNATGSELFVYKFNYVGNLNAAKMTAVAGANTKIKGAAQGDEICYILRCDPLWENYVKLKQDRHNRDRSFITQIANIWANFAKYGKPTPNYQNNTWLPMTKYDDNVYLFAKNNKIVDSRPEHKMFEFWNDLYTKYYSNENCGKNVRDEM</sequence>
<feature type="chain" id="PRO_5032760926" description="Carboxylesterase type B domain-containing protein" evidence="2">
    <location>
        <begin position="18"/>
        <end position="565"/>
    </location>
</feature>
<dbReference type="OrthoDB" id="408631at2759"/>